<protein>
    <submittedName>
        <fullName evidence="2">Uncharacterized protein</fullName>
    </submittedName>
</protein>
<evidence type="ECO:0000313" key="2">
    <source>
        <dbReference type="EMBL" id="SVA03753.1"/>
    </source>
</evidence>
<sequence length="1172" mass="132097">MILVKHQHYLSSASIILFLYLGWYQISAQGIPYEGPEDPAGDVAATRGGYMNGNNTYLYYINNTRLSNWYSGCFDQFSKWPNNINGRKMVDAISVMIGAQVFLDGDSIPIDNEIDLQNHPNPNTLHFLQSSSYYNPRHDTNLEGTVDYTLQPVFGYFHELSEYPALSNLSDSWPSGGWPSQGYDKKWPGEWNGRFGRGVKYADLEAYFVANDAQDQEYLDGNKGPIRYYPRPGNYIGDIIPTVSTQFGRPWGGLGIRIEQRGFQWNNSQARDVIFFEYSISNISDYNILKTSFGYYLNTGIGDDGVGDDIGFWRSDLEMAYLWDMDETGRGGVRTGISGLAFLESPGISWDGIDNDEDGLIDEKRDNEATQIIGPYDGIEDISKFLDYYGLNEDELHDHWDADEDQDWQDGNDLNGNGIYDNGEEPGDDVGLDGVGPGELNYYGPDADGTECNHKPDFATGIGAEPNFGLTDVSESDMLGLTSFHMFPNPPRDTEEYNFRGDQFFFEMMNSGELEDFTGVEANWIVIFASSPFPLYQGRTERISIANLYSFDELAGLSSSDHSAPALFEKKRVTQFIYESDYRFAQPPKLPILNAVAEDSRVILTWDNVADKMTREPLLKGENDFEGYKLFKSTDKRFSDAEKLFDGFGNPIGKKPIFQCDLDNGINGFSDIAPMNGELYYLGNDTGIKHYFIDEDVQNGRTYYYGLVAYDRGIEGLELEIAPAENNVVIDLDEEENIRYVGQNVQVVTPYQKAAGYLPPTVLLADTVNTWGTAAIYPEVVSANDLDYDHNYVVKFLVDTFDVSAFFPMWQHPHDILYTNTGFQVYDITNDRTLVYEENSNYFNMGNIIESKYGEAIYQHFNPNQVVSDVFKGLQINIDVDRDIGFAEFDPGRSGWLVGNAPISITPSSVTAKYFPWQYDIIFTSNDTIYQGQINSNLNIKDIDGGTVPKMIRQPDFNFYVVNSSFPDSNGNFEQLEMIVVDENDNGVFDTSEDHIIVGHMVINGTQKIWANTVFSIDFKDFSDGAILPEAGDVYRIDFKRPFLESDSVLFFVQSSTDLDKKLLNDQMGNIKVVPNPYIATNAMEPFLSNTALNQRRLISFTNIPAECTIKIFSSSGVYIDEIIVQNPPDQGLVHWDLLSREGLEIAAGVYFYHIMSSATGKEKMGKFAVIK</sequence>
<accession>A0A381SR34</accession>
<feature type="compositionally biased region" description="Acidic residues" evidence="1">
    <location>
        <begin position="422"/>
        <end position="431"/>
    </location>
</feature>
<organism evidence="2">
    <name type="scientific">marine metagenome</name>
    <dbReference type="NCBI Taxonomy" id="408172"/>
    <lineage>
        <taxon>unclassified sequences</taxon>
        <taxon>metagenomes</taxon>
        <taxon>ecological metagenomes</taxon>
    </lineage>
</organism>
<evidence type="ECO:0000256" key="1">
    <source>
        <dbReference type="SAM" id="MobiDB-lite"/>
    </source>
</evidence>
<proteinExistence type="predicted"/>
<feature type="region of interest" description="Disordered" evidence="1">
    <location>
        <begin position="403"/>
        <end position="437"/>
    </location>
</feature>
<dbReference type="AlphaFoldDB" id="A0A381SR34"/>
<dbReference type="EMBL" id="UINC01003147">
    <property type="protein sequence ID" value="SVA03753.1"/>
    <property type="molecule type" value="Genomic_DNA"/>
</dbReference>
<reference evidence="2" key="1">
    <citation type="submission" date="2018-05" db="EMBL/GenBank/DDBJ databases">
        <authorList>
            <person name="Lanie J.A."/>
            <person name="Ng W.-L."/>
            <person name="Kazmierczak K.M."/>
            <person name="Andrzejewski T.M."/>
            <person name="Davidsen T.M."/>
            <person name="Wayne K.J."/>
            <person name="Tettelin H."/>
            <person name="Glass J.I."/>
            <person name="Rusch D."/>
            <person name="Podicherti R."/>
            <person name="Tsui H.-C.T."/>
            <person name="Winkler M.E."/>
        </authorList>
    </citation>
    <scope>NUCLEOTIDE SEQUENCE</scope>
</reference>
<name>A0A381SR34_9ZZZZ</name>
<dbReference type="InterPro" id="IPR013783">
    <property type="entry name" value="Ig-like_fold"/>
</dbReference>
<gene>
    <name evidence="2" type="ORF">METZ01_LOCUS56607</name>
</gene>
<dbReference type="Gene3D" id="2.60.40.10">
    <property type="entry name" value="Immunoglobulins"/>
    <property type="match status" value="1"/>
</dbReference>